<dbReference type="InterPro" id="IPR001828">
    <property type="entry name" value="ANF_lig-bd_rcpt"/>
</dbReference>
<dbReference type="Pfam" id="PF01094">
    <property type="entry name" value="ANF_receptor"/>
    <property type="match status" value="1"/>
</dbReference>
<evidence type="ECO:0000256" key="10">
    <source>
        <dbReference type="ARBA" id="ARBA00023139"/>
    </source>
</evidence>
<evidence type="ECO:0000256" key="16">
    <source>
        <dbReference type="ARBA" id="ARBA00023288"/>
    </source>
</evidence>
<dbReference type="InterPro" id="IPR019594">
    <property type="entry name" value="Glu/Gly-bd"/>
</dbReference>
<dbReference type="FunFam" id="1.10.287.70:FF:000067">
    <property type="entry name" value="glutamate receptor 2 isoform X1"/>
    <property type="match status" value="1"/>
</dbReference>
<sequence length="796" mass="89646">RKAKIIKYSRGVFAIFGLYDKRSVHTLTSFCGALHISLITPSFPTEGESQFVLQLRPSIRGALLSLLDHYDWNRFVFLYDTDRGYSILQAIMEKAGQNSWQVSAICVENFNDASYRQLLEDLDRRQEKTFVIDLEAERLNNMLEQIVSVGKHVKGYHYIMANLGFKDINLERFMHGGANVTGFQLVDFSNPMVIKLMQRWNKLDQREYPGSDAPPKYTSALTYDGVMVMTEAFRNLRRQKVDIYRRGNAGDCLANPAAPWNQGIDMERTLKQVRLQGLTGNVQFDHYGRRVNYTMDVFELKNNGPRRYFVVLFIQEGPYVMLKKNWEMYEGNEQYEGYCVDLAYEISKHIGFKYKISIVPDGKYGARDPETKIWNGMVGELVYGKAEIAVAPLTITLVREEVIDFSKPFMSLGISIMIKKPQKSKPGVFSFLDPLAYEIWMCIVFAYIGVSVVLFLVSRFSPYEWHTEEPEEGTDGLPSDQPPNEFGIFNSLWFSLGAFMQQGCDISPRSLSGRIVGGVWWFFTLIIISSYTANLAAFLTVERMVSPIESAEDLAKQTDIAYGTLDSGSTKEFFRRSKIAVYEKMWSYMKSAEPTVFTKTTAEGVARVRKSKGKYAFLLESTMNEYTEQRKPCDTMKVGGNLDSKGYGVATPKGSQLRSAVNLAVLKLNEQGLLDKLKNKWWYDKGECGSGGGGEKDSGSKALSLSNVAGVFYILVGGLGLAMLVALIEFCYKSRNEAKRMKLTFTEAMRNKARMSITGSVGENGRVLTPDCPKAVHSGPSLRQSSGLALVSSDLP</sequence>
<dbReference type="Ensembl" id="ENSSGRT00000023122.1">
    <property type="protein sequence ID" value="ENSSGRP00000021429.1"/>
    <property type="gene ID" value="ENSSGRG00000012372.1"/>
</dbReference>
<accession>A0A672LCJ1</accession>
<feature type="site" description="Crucial to convey clamshell closure to channel opening" evidence="21">
    <location>
        <position position="548"/>
    </location>
</feature>
<feature type="transmembrane region" description="Helical" evidence="23">
    <location>
        <begin position="710"/>
        <end position="732"/>
    </location>
</feature>
<keyword evidence="2 23" id="KW-1003">Cell membrane</keyword>
<feature type="site" description="Interaction with the cone snail toxin Con-ikot-ikot" evidence="21">
    <location>
        <position position="367"/>
    </location>
</feature>
<reference evidence="26" key="2">
    <citation type="submission" date="2025-09" db="UniProtKB">
        <authorList>
            <consortium name="Ensembl"/>
        </authorList>
    </citation>
    <scope>IDENTIFICATION</scope>
</reference>
<dbReference type="FunFam" id="3.40.190.10:FF:000001">
    <property type="entry name" value="Glutamate receptor ionotropic, kainate 2"/>
    <property type="match status" value="1"/>
</dbReference>
<comment type="similarity">
    <text evidence="23">Belongs to the glutamate-gated ion channel (TC 1.A.10.1) family.</text>
</comment>
<feature type="disulfide bond" evidence="22">
    <location>
        <begin position="633"/>
        <end position="688"/>
    </location>
</feature>
<proteinExistence type="inferred from homology"/>
<feature type="binding site" evidence="20">
    <location>
        <position position="392"/>
    </location>
    <ligand>
        <name>L-glutamate</name>
        <dbReference type="ChEBI" id="CHEBI:29985"/>
    </ligand>
</feature>
<evidence type="ECO:0000256" key="22">
    <source>
        <dbReference type="PIRSR" id="PIRSR601508-3"/>
    </source>
</evidence>
<evidence type="ECO:0000256" key="9">
    <source>
        <dbReference type="ARBA" id="ARBA00023136"/>
    </source>
</evidence>
<feature type="site" description="Interaction with the cone snail toxin Con-ikot-ikot" evidence="21">
    <location>
        <position position="575"/>
    </location>
</feature>
<evidence type="ECO:0000256" key="1">
    <source>
        <dbReference type="ARBA" id="ARBA00022448"/>
    </source>
</evidence>
<dbReference type="InterPro" id="IPR001320">
    <property type="entry name" value="Iontro_rcpt_C"/>
</dbReference>
<keyword evidence="8 23" id="KW-0406">Ion transport</keyword>
<name>A0A672LCJ1_SINGR</name>
<keyword evidence="12 23" id="KW-0675">Receptor</keyword>
<evidence type="ECO:0000256" key="5">
    <source>
        <dbReference type="ARBA" id="ARBA00022729"/>
    </source>
</evidence>
<dbReference type="Gene3D" id="1.10.287.70">
    <property type="match status" value="2"/>
</dbReference>
<evidence type="ECO:0000256" key="21">
    <source>
        <dbReference type="PIRSR" id="PIRSR601508-2"/>
    </source>
</evidence>
<feature type="domain" description="Ionotropic glutamate receptor C-terminal" evidence="24">
    <location>
        <begin position="307"/>
        <end position="684"/>
    </location>
</feature>
<dbReference type="Gene3D" id="3.40.50.2300">
    <property type="match status" value="2"/>
</dbReference>
<dbReference type="GO" id="GO:0022824">
    <property type="term" value="F:transmitter-gated monoatomic ion channel activity"/>
    <property type="evidence" value="ECO:0007669"/>
    <property type="project" value="UniProtKB-ARBA"/>
</dbReference>
<keyword evidence="15 23" id="KW-1071">Ligand-gated ion channel</keyword>
<evidence type="ECO:0000256" key="13">
    <source>
        <dbReference type="ARBA" id="ARBA00023180"/>
    </source>
</evidence>
<evidence type="ECO:0000256" key="2">
    <source>
        <dbReference type="ARBA" id="ARBA00022475"/>
    </source>
</evidence>
<keyword evidence="10" id="KW-0564">Palmitate</keyword>
<dbReference type="FunFam" id="3.40.190.10:FF:000666">
    <property type="entry name" value="Glutamate receptor, ionotropic, AMPA 2a"/>
    <property type="match status" value="1"/>
</dbReference>
<feature type="binding site" evidence="20">
    <location>
        <position position="570"/>
    </location>
    <ligand>
        <name>L-glutamate</name>
        <dbReference type="ChEBI" id="CHEBI:29985"/>
    </ligand>
</feature>
<dbReference type="SMART" id="SM00079">
    <property type="entry name" value="PBPe"/>
    <property type="match status" value="1"/>
</dbReference>
<dbReference type="CDD" id="cd13727">
    <property type="entry name" value="PBP2_iGluR_AMPA_GluR4"/>
    <property type="match status" value="1"/>
</dbReference>
<dbReference type="SUPFAM" id="SSF53822">
    <property type="entry name" value="Periplasmic binding protein-like I"/>
    <property type="match status" value="1"/>
</dbReference>
<keyword evidence="5" id="KW-0732">Signal</keyword>
<evidence type="ECO:0000313" key="26">
    <source>
        <dbReference type="Ensembl" id="ENSSGRP00000021429.1"/>
    </source>
</evidence>
<feature type="binding site" evidence="20">
    <location>
        <position position="569"/>
    </location>
    <ligand>
        <name>L-glutamate</name>
        <dbReference type="ChEBI" id="CHEBI:29985"/>
    </ligand>
</feature>
<evidence type="ECO:0000256" key="19">
    <source>
        <dbReference type="ARBA" id="ARBA00036634"/>
    </source>
</evidence>
<dbReference type="InterPro" id="IPR028082">
    <property type="entry name" value="Peripla_BP_I"/>
</dbReference>
<keyword evidence="27" id="KW-1185">Reference proteome</keyword>
<keyword evidence="9 23" id="KW-0472">Membrane</keyword>
<evidence type="ECO:0000256" key="11">
    <source>
        <dbReference type="ARBA" id="ARBA00023157"/>
    </source>
</evidence>
<dbReference type="Proteomes" id="UP000472262">
    <property type="component" value="Unassembled WGS sequence"/>
</dbReference>
<feature type="transmembrane region" description="Helical" evidence="23">
    <location>
        <begin position="519"/>
        <end position="541"/>
    </location>
</feature>
<keyword evidence="11 22" id="KW-1015">Disulfide bond</keyword>
<dbReference type="InterPro" id="IPR001508">
    <property type="entry name" value="Iono_Glu_rcpt_met"/>
</dbReference>
<keyword evidence="7 23" id="KW-0770">Synapse</keyword>
<dbReference type="InterPro" id="IPR015683">
    <property type="entry name" value="Ionotropic_Glu_rcpt"/>
</dbReference>
<feature type="binding site" evidence="20">
    <location>
        <position position="399"/>
    </location>
    <ligand>
        <name>L-glutamate</name>
        <dbReference type="ChEBI" id="CHEBI:29985"/>
    </ligand>
</feature>
<evidence type="ECO:0000259" key="24">
    <source>
        <dbReference type="SMART" id="SM00079"/>
    </source>
</evidence>
<evidence type="ECO:0000256" key="23">
    <source>
        <dbReference type="RuleBase" id="RU367118"/>
    </source>
</evidence>
<keyword evidence="1 23" id="KW-0813">Transport</keyword>
<evidence type="ECO:0000256" key="3">
    <source>
        <dbReference type="ARBA" id="ARBA00022553"/>
    </source>
</evidence>
<dbReference type="SUPFAM" id="SSF81324">
    <property type="entry name" value="Voltage-gated potassium channels"/>
    <property type="match status" value="1"/>
</dbReference>
<dbReference type="GO" id="GO:0045211">
    <property type="term" value="C:postsynaptic membrane"/>
    <property type="evidence" value="ECO:0007669"/>
    <property type="project" value="UniProtKB-SubCell"/>
</dbReference>
<organism evidence="26 27">
    <name type="scientific">Sinocyclocheilus grahami</name>
    <name type="common">Dianchi golden-line fish</name>
    <name type="synonym">Barbus grahami</name>
    <dbReference type="NCBI Taxonomy" id="75366"/>
    <lineage>
        <taxon>Eukaryota</taxon>
        <taxon>Metazoa</taxon>
        <taxon>Chordata</taxon>
        <taxon>Craniata</taxon>
        <taxon>Vertebrata</taxon>
        <taxon>Euteleostomi</taxon>
        <taxon>Actinopterygii</taxon>
        <taxon>Neopterygii</taxon>
        <taxon>Teleostei</taxon>
        <taxon>Ostariophysi</taxon>
        <taxon>Cypriniformes</taxon>
        <taxon>Cyprinidae</taxon>
        <taxon>Cyprininae</taxon>
        <taxon>Sinocyclocheilus</taxon>
    </lineage>
</organism>
<dbReference type="Gene3D" id="3.40.190.10">
    <property type="entry name" value="Periplasmic binding protein-like II"/>
    <property type="match status" value="2"/>
</dbReference>
<dbReference type="AlphaFoldDB" id="A0A672LCJ1"/>
<dbReference type="FunFam" id="3.40.50.2300:FF:000004">
    <property type="entry name" value="Glutamate receptor, ionotropic, AMPA 2"/>
    <property type="match status" value="1"/>
</dbReference>
<feature type="domain" description="Ionotropic glutamate receptor L-glutamate and glycine-binding" evidence="25">
    <location>
        <begin position="318"/>
        <end position="383"/>
    </location>
</feature>
<feature type="binding site" evidence="20">
    <location>
        <position position="394"/>
    </location>
    <ligand>
        <name>L-glutamate</name>
        <dbReference type="ChEBI" id="CHEBI:29985"/>
    </ligand>
</feature>
<dbReference type="PRINTS" id="PR00177">
    <property type="entry name" value="NMDARECEPTOR"/>
</dbReference>
<comment type="subcellular location">
    <subcellularLocation>
        <location evidence="18 23">Postsynaptic cell membrane</location>
        <topology evidence="18 23">Multi-pass membrane protein</topology>
    </subcellularLocation>
</comment>
<evidence type="ECO:0000259" key="25">
    <source>
        <dbReference type="SMART" id="SM00918"/>
    </source>
</evidence>
<feature type="site" description="Interaction with the cone snail toxin Con-ikot-ikot" evidence="21">
    <location>
        <position position="667"/>
    </location>
</feature>
<evidence type="ECO:0000256" key="18">
    <source>
        <dbReference type="ARBA" id="ARBA00034104"/>
    </source>
</evidence>
<dbReference type="GO" id="GO:0007166">
    <property type="term" value="P:cell surface receptor signaling pathway"/>
    <property type="evidence" value="ECO:0007669"/>
    <property type="project" value="UniProtKB-ARBA"/>
</dbReference>
<comment type="function">
    <text evidence="23">Receptor for glutamate that functions as a ligand-gated ion channel in the central nervous system and plays an important role in excitatory synaptic transmission. L-glutamate acts as an excitatory neurotransmitter at many synapses in the central nervous system.</text>
</comment>
<evidence type="ECO:0000256" key="17">
    <source>
        <dbReference type="ARBA" id="ARBA00023303"/>
    </source>
</evidence>
<keyword evidence="13" id="KW-0325">Glycoprotein</keyword>
<dbReference type="Pfam" id="PF10613">
    <property type="entry name" value="Lig_chan-Glu_bd"/>
    <property type="match status" value="1"/>
</dbReference>
<feature type="transmembrane region" description="Helical" evidence="23">
    <location>
        <begin position="435"/>
        <end position="457"/>
    </location>
</feature>
<dbReference type="SMART" id="SM00918">
    <property type="entry name" value="Lig_chan-Glu_bd"/>
    <property type="match status" value="1"/>
</dbReference>
<keyword evidence="4 23" id="KW-0812">Transmembrane</keyword>
<comment type="catalytic activity">
    <reaction evidence="19">
        <text>Ca(2+)(in) = Ca(2+)(out)</text>
        <dbReference type="Rhea" id="RHEA:29671"/>
        <dbReference type="ChEBI" id="CHEBI:29108"/>
    </reaction>
</comment>
<evidence type="ECO:0000313" key="27">
    <source>
        <dbReference type="Proteomes" id="UP000472262"/>
    </source>
</evidence>
<feature type="binding site" evidence="20">
    <location>
        <position position="620"/>
    </location>
    <ligand>
        <name>L-glutamate</name>
        <dbReference type="ChEBI" id="CHEBI:29985"/>
    </ligand>
</feature>
<evidence type="ECO:0000256" key="8">
    <source>
        <dbReference type="ARBA" id="ARBA00023065"/>
    </source>
</evidence>
<protein>
    <recommendedName>
        <fullName evidence="23">Glutamate receptor</fullName>
    </recommendedName>
</protein>
<keyword evidence="14 23" id="KW-0628">Postsynaptic cell membrane</keyword>
<evidence type="ECO:0000256" key="20">
    <source>
        <dbReference type="PIRSR" id="PIRSR601508-1"/>
    </source>
</evidence>
<keyword evidence="6 23" id="KW-1133">Transmembrane helix</keyword>
<dbReference type="SUPFAM" id="SSF53850">
    <property type="entry name" value="Periplasmic binding protein-like II"/>
    <property type="match status" value="1"/>
</dbReference>
<evidence type="ECO:0000256" key="6">
    <source>
        <dbReference type="ARBA" id="ARBA00022989"/>
    </source>
</evidence>
<dbReference type="PANTHER" id="PTHR18966">
    <property type="entry name" value="IONOTROPIC GLUTAMATE RECEPTOR"/>
    <property type="match status" value="1"/>
</dbReference>
<reference evidence="26" key="1">
    <citation type="submission" date="2025-08" db="UniProtKB">
        <authorList>
            <consortium name="Ensembl"/>
        </authorList>
    </citation>
    <scope>IDENTIFICATION</scope>
</reference>
<evidence type="ECO:0000256" key="12">
    <source>
        <dbReference type="ARBA" id="ARBA00023170"/>
    </source>
</evidence>
<evidence type="ECO:0000256" key="14">
    <source>
        <dbReference type="ARBA" id="ARBA00023257"/>
    </source>
</evidence>
<keyword evidence="3" id="KW-0597">Phosphoprotein</keyword>
<evidence type="ECO:0000256" key="7">
    <source>
        <dbReference type="ARBA" id="ARBA00023018"/>
    </source>
</evidence>
<keyword evidence="17 23" id="KW-0407">Ion channel</keyword>
<keyword evidence="16" id="KW-0449">Lipoprotein</keyword>
<dbReference type="Pfam" id="PF00060">
    <property type="entry name" value="Lig_chan"/>
    <property type="match status" value="1"/>
</dbReference>
<evidence type="ECO:0000256" key="15">
    <source>
        <dbReference type="ARBA" id="ARBA00023286"/>
    </source>
</evidence>
<evidence type="ECO:0000256" key="4">
    <source>
        <dbReference type="ARBA" id="ARBA00022692"/>
    </source>
</evidence>